<evidence type="ECO:0000313" key="11">
    <source>
        <dbReference type="EMBL" id="KAB1251133.1"/>
    </source>
</evidence>
<dbReference type="UniPathway" id="UPA01068">
    <property type="reaction ID" value="UER00304"/>
</dbReference>
<keyword evidence="12" id="KW-1185">Reference proteome</keyword>
<comment type="similarity">
    <text evidence="5">Belongs to the pyridoxamine 5'-phosphate oxidase family.</text>
</comment>
<evidence type="ECO:0000259" key="10">
    <source>
        <dbReference type="Pfam" id="PF01243"/>
    </source>
</evidence>
<evidence type="ECO:0000256" key="2">
    <source>
        <dbReference type="ARBA" id="ARBA00003691"/>
    </source>
</evidence>
<dbReference type="InterPro" id="IPR000659">
    <property type="entry name" value="Pyridox_Oxase"/>
</dbReference>
<comment type="pathway">
    <text evidence="3">Cofactor metabolism; pyridoxal 5'-phosphate salvage; pyridoxal 5'-phosphate from pyridoxamine 5'-phosphate: step 1/1.</text>
</comment>
<evidence type="ECO:0000256" key="8">
    <source>
        <dbReference type="ARBA" id="ARBA00022643"/>
    </source>
</evidence>
<evidence type="ECO:0000313" key="12">
    <source>
        <dbReference type="Proteomes" id="UP000299084"/>
    </source>
</evidence>
<dbReference type="GO" id="GO:0004733">
    <property type="term" value="F:pyridoxamine phosphate oxidase activity"/>
    <property type="evidence" value="ECO:0007669"/>
    <property type="project" value="UniProtKB-EC"/>
</dbReference>
<organism evidence="11 12">
    <name type="scientific">Camelus dromedarius</name>
    <name type="common">Dromedary</name>
    <name type="synonym">Arabian camel</name>
    <dbReference type="NCBI Taxonomy" id="9838"/>
    <lineage>
        <taxon>Eukaryota</taxon>
        <taxon>Metazoa</taxon>
        <taxon>Chordata</taxon>
        <taxon>Craniata</taxon>
        <taxon>Vertebrata</taxon>
        <taxon>Euteleostomi</taxon>
        <taxon>Mammalia</taxon>
        <taxon>Eutheria</taxon>
        <taxon>Laurasiatheria</taxon>
        <taxon>Artiodactyla</taxon>
        <taxon>Tylopoda</taxon>
        <taxon>Camelidae</taxon>
        <taxon>Camelus</taxon>
    </lineage>
</organism>
<dbReference type="PANTHER" id="PTHR10851">
    <property type="entry name" value="PYRIDOXINE-5-PHOSPHATE OXIDASE"/>
    <property type="match status" value="1"/>
</dbReference>
<dbReference type="GO" id="GO:0010181">
    <property type="term" value="F:FMN binding"/>
    <property type="evidence" value="ECO:0007669"/>
    <property type="project" value="InterPro"/>
</dbReference>
<protein>
    <recommendedName>
        <fullName evidence="6">pyridoxal 5'-phosphate synthase</fullName>
        <ecNumber evidence="6">1.4.3.5</ecNumber>
    </recommendedName>
</protein>
<keyword evidence="8" id="KW-0288">FMN</keyword>
<dbReference type="Proteomes" id="UP000299084">
    <property type="component" value="Unassembled WGS sequence"/>
</dbReference>
<dbReference type="PANTHER" id="PTHR10851:SF0">
    <property type="entry name" value="PYRIDOXINE-5'-PHOSPHATE OXIDASE"/>
    <property type="match status" value="1"/>
</dbReference>
<proteinExistence type="inferred from homology"/>
<dbReference type="InterPro" id="IPR011576">
    <property type="entry name" value="Pyridox_Oxase_N"/>
</dbReference>
<dbReference type="GO" id="GO:0008615">
    <property type="term" value="P:pyridoxine biosynthetic process"/>
    <property type="evidence" value="ECO:0007669"/>
    <property type="project" value="InterPro"/>
</dbReference>
<dbReference type="SUPFAM" id="SSF50475">
    <property type="entry name" value="FMN-binding split barrel"/>
    <property type="match status" value="1"/>
</dbReference>
<name>A0A5N4BWY6_CAMDR</name>
<comment type="caution">
    <text evidence="11">The sequence shown here is derived from an EMBL/GenBank/DDBJ whole genome shotgun (WGS) entry which is preliminary data.</text>
</comment>
<keyword evidence="9" id="KW-0560">Oxidoreductase</keyword>
<evidence type="ECO:0000256" key="6">
    <source>
        <dbReference type="ARBA" id="ARBA00012801"/>
    </source>
</evidence>
<dbReference type="EC" id="1.4.3.5" evidence="6"/>
<sequence>MTCALRGVIVTFRRPAVWPGYLRYLCSRGAVMDLGPMRKNYRGDREQFAAWFEEAVQCPGIGEANAMCLATCTRDGKPSARMVLLKGFGKDGFRFFTNFESRKAKELVRGHSK</sequence>
<evidence type="ECO:0000256" key="9">
    <source>
        <dbReference type="ARBA" id="ARBA00023002"/>
    </source>
</evidence>
<reference evidence="11 12" key="1">
    <citation type="journal article" date="2019" name="Mol. Ecol. Resour.">
        <title>Improving Illumina assemblies with Hi-C and long reads: an example with the North African dromedary.</title>
        <authorList>
            <person name="Elbers J.P."/>
            <person name="Rogers M.F."/>
            <person name="Perelman P.L."/>
            <person name="Proskuryakova A.A."/>
            <person name="Serdyukova N.A."/>
            <person name="Johnson W.E."/>
            <person name="Horin P."/>
            <person name="Corander J."/>
            <person name="Murphy D."/>
            <person name="Burger P.A."/>
        </authorList>
    </citation>
    <scope>NUCLEOTIDE SEQUENCE [LARGE SCALE GENOMIC DNA]</scope>
    <source>
        <strain evidence="11">Drom800</strain>
        <tissue evidence="11">Blood</tissue>
    </source>
</reference>
<feature type="non-terminal residue" evidence="11">
    <location>
        <position position="113"/>
    </location>
</feature>
<evidence type="ECO:0000256" key="1">
    <source>
        <dbReference type="ARBA" id="ARBA00001917"/>
    </source>
</evidence>
<feature type="domain" description="Pyridoxamine 5'-phosphate oxidase N-terminal" evidence="10">
    <location>
        <begin position="61"/>
        <end position="109"/>
    </location>
</feature>
<dbReference type="EMBL" id="JWIN03015635">
    <property type="protein sequence ID" value="KAB1251133.1"/>
    <property type="molecule type" value="Genomic_DNA"/>
</dbReference>
<dbReference type="STRING" id="9838.ENSCDRP00005010971"/>
<keyword evidence="7" id="KW-0285">Flavoprotein</keyword>
<comment type="function">
    <text evidence="2">Catalyzes the oxidation of either pyridoxine 5'-phosphate (PNP) or pyridoxamine 5'-phosphate (PMP) into pyridoxal 5'-phosphate (PLP).</text>
</comment>
<dbReference type="Pfam" id="PF01243">
    <property type="entry name" value="PNPOx_N"/>
    <property type="match status" value="1"/>
</dbReference>
<dbReference type="Gene3D" id="2.30.110.10">
    <property type="entry name" value="Electron Transport, Fmn-binding Protein, Chain A"/>
    <property type="match status" value="1"/>
</dbReference>
<accession>A0A5N4BWY6</accession>
<gene>
    <name evidence="11" type="ORF">Cadr_000031394</name>
</gene>
<evidence type="ECO:0000256" key="7">
    <source>
        <dbReference type="ARBA" id="ARBA00022630"/>
    </source>
</evidence>
<dbReference type="AlphaFoldDB" id="A0A5N4BWY6"/>
<dbReference type="InterPro" id="IPR012349">
    <property type="entry name" value="Split_barrel_FMN-bd"/>
</dbReference>
<comment type="cofactor">
    <cofactor evidence="1">
        <name>FMN</name>
        <dbReference type="ChEBI" id="CHEBI:58210"/>
    </cofactor>
</comment>
<evidence type="ECO:0000256" key="3">
    <source>
        <dbReference type="ARBA" id="ARBA00004738"/>
    </source>
</evidence>
<evidence type="ECO:0000256" key="4">
    <source>
        <dbReference type="ARBA" id="ARBA00005037"/>
    </source>
</evidence>
<comment type="pathway">
    <text evidence="4">Cofactor metabolism; pyridoxal 5'-phosphate salvage; pyridoxal 5'-phosphate from pyridoxine 5'-phosphate: step 1/1.</text>
</comment>
<evidence type="ECO:0000256" key="5">
    <source>
        <dbReference type="ARBA" id="ARBA00007301"/>
    </source>
</evidence>